<proteinExistence type="predicted"/>
<dbReference type="InterPro" id="IPR003358">
    <property type="entry name" value="tRNA_(Gua-N-7)_MeTrfase_Trmb"/>
</dbReference>
<dbReference type="Pfam" id="PF02390">
    <property type="entry name" value="Methyltransf_4"/>
    <property type="match status" value="1"/>
</dbReference>
<dbReference type="Gene3D" id="3.40.50.150">
    <property type="entry name" value="Vaccinia Virus protein VP39"/>
    <property type="match status" value="1"/>
</dbReference>
<dbReference type="PANTHER" id="PTHR23417:SF14">
    <property type="entry name" value="PENTACOTRIPEPTIDE-REPEAT REGION OF PRORP DOMAIN-CONTAINING PROTEIN"/>
    <property type="match status" value="1"/>
</dbReference>
<keyword evidence="4 8" id="KW-0489">Methyltransferase</keyword>
<evidence type="ECO:0000256" key="5">
    <source>
        <dbReference type="ARBA" id="ARBA00022679"/>
    </source>
</evidence>
<keyword evidence="5 8" id="KW-0808">Transferase</keyword>
<dbReference type="AlphaFoldDB" id="A0A4V5NWD4"/>
<evidence type="ECO:0000256" key="6">
    <source>
        <dbReference type="ARBA" id="ARBA00022691"/>
    </source>
</evidence>
<comment type="function">
    <text evidence="2">Catalyzes the formation of N(7)-methylguanine at position 46 (m7G46) in tRNA.</text>
</comment>
<reference evidence="8 9" key="1">
    <citation type="submission" date="2019-04" db="EMBL/GenBank/DDBJ databases">
        <authorList>
            <person name="Hwang J.C."/>
        </authorList>
    </citation>
    <scope>NUCLEOTIDE SEQUENCE [LARGE SCALE GENOMIC DNA]</scope>
    <source>
        <strain evidence="8 9">IMCC35002</strain>
    </source>
</reference>
<dbReference type="EC" id="2.1.1.33" evidence="3"/>
<keyword evidence="9" id="KW-1185">Reference proteome</keyword>
<dbReference type="OrthoDB" id="9809889at2"/>
<name>A0A4V5NWD4_9GAMM</name>
<evidence type="ECO:0000256" key="3">
    <source>
        <dbReference type="ARBA" id="ARBA00011977"/>
    </source>
</evidence>
<dbReference type="GO" id="GO:0043527">
    <property type="term" value="C:tRNA methyltransferase complex"/>
    <property type="evidence" value="ECO:0007669"/>
    <property type="project" value="TreeGrafter"/>
</dbReference>
<evidence type="ECO:0000313" key="8">
    <source>
        <dbReference type="EMBL" id="TKB56724.1"/>
    </source>
</evidence>
<dbReference type="EMBL" id="SWCJ01000003">
    <property type="protein sequence ID" value="TKB56724.1"/>
    <property type="molecule type" value="Genomic_DNA"/>
</dbReference>
<dbReference type="InterPro" id="IPR029063">
    <property type="entry name" value="SAM-dependent_MTases_sf"/>
</dbReference>
<dbReference type="RefSeq" id="WP_136862528.1">
    <property type="nucleotide sequence ID" value="NZ_SWCJ01000003.1"/>
</dbReference>
<dbReference type="PROSITE" id="PS51625">
    <property type="entry name" value="SAM_MT_TRMB"/>
    <property type="match status" value="1"/>
</dbReference>
<accession>A0A4V5NWD4</accession>
<evidence type="ECO:0000256" key="1">
    <source>
        <dbReference type="ARBA" id="ARBA00000142"/>
    </source>
</evidence>
<sequence>MLEANSRVIQSNQDGLHENLDAIVKKHLAQPFNKPFHDATLAAFYELRERVQQLGKPVIFDSCCGVGESSANLALRHPEALVVGMDKSAYRLNKHDDNYDKGADNLVLLRVDLNDLWRLAVADGWQLSHHYLLYPNPWPKSSHIKRRWHGAPVFPYLLMLGGKLEMRSNWPIYLQEFARALEIAGIDSQFAQLEFDGTDLTPFERKYRLSEQPLYQLTADLRGVELPWRSELVLPEPKG</sequence>
<dbReference type="PANTHER" id="PTHR23417">
    <property type="entry name" value="3-DEOXY-D-MANNO-OCTULOSONIC-ACID TRANSFERASE/TRNA GUANINE-N 7 - -METHYLTRANSFERASE"/>
    <property type="match status" value="1"/>
</dbReference>
<gene>
    <name evidence="8" type="ORF">FCL42_06210</name>
</gene>
<organism evidence="8 9">
    <name type="scientific">Ferrimonas aestuarii</name>
    <dbReference type="NCBI Taxonomy" id="2569539"/>
    <lineage>
        <taxon>Bacteria</taxon>
        <taxon>Pseudomonadati</taxon>
        <taxon>Pseudomonadota</taxon>
        <taxon>Gammaproteobacteria</taxon>
        <taxon>Alteromonadales</taxon>
        <taxon>Ferrimonadaceae</taxon>
        <taxon>Ferrimonas</taxon>
    </lineage>
</organism>
<dbReference type="SUPFAM" id="SSF53335">
    <property type="entry name" value="S-adenosyl-L-methionine-dependent methyltransferases"/>
    <property type="match status" value="1"/>
</dbReference>
<protein>
    <recommendedName>
        <fullName evidence="3">tRNA (guanine(46)-N(7))-methyltransferase</fullName>
        <ecNumber evidence="3">2.1.1.33</ecNumber>
    </recommendedName>
</protein>
<evidence type="ECO:0000256" key="2">
    <source>
        <dbReference type="ARBA" id="ARBA00003015"/>
    </source>
</evidence>
<evidence type="ECO:0000256" key="7">
    <source>
        <dbReference type="ARBA" id="ARBA00022694"/>
    </source>
</evidence>
<comment type="catalytic activity">
    <reaction evidence="1">
        <text>guanosine(46) in tRNA + S-adenosyl-L-methionine = N(7)-methylguanosine(46) in tRNA + S-adenosyl-L-homocysteine</text>
        <dbReference type="Rhea" id="RHEA:42708"/>
        <dbReference type="Rhea" id="RHEA-COMP:10188"/>
        <dbReference type="Rhea" id="RHEA-COMP:10189"/>
        <dbReference type="ChEBI" id="CHEBI:57856"/>
        <dbReference type="ChEBI" id="CHEBI:59789"/>
        <dbReference type="ChEBI" id="CHEBI:74269"/>
        <dbReference type="ChEBI" id="CHEBI:74480"/>
        <dbReference type="EC" id="2.1.1.33"/>
    </reaction>
</comment>
<dbReference type="Proteomes" id="UP000305675">
    <property type="component" value="Unassembled WGS sequence"/>
</dbReference>
<comment type="caution">
    <text evidence="8">The sequence shown here is derived from an EMBL/GenBank/DDBJ whole genome shotgun (WGS) entry which is preliminary data.</text>
</comment>
<evidence type="ECO:0000313" key="9">
    <source>
        <dbReference type="Proteomes" id="UP000305675"/>
    </source>
</evidence>
<dbReference type="GO" id="GO:0008176">
    <property type="term" value="F:tRNA (guanine(46)-N7)-methyltransferase activity"/>
    <property type="evidence" value="ECO:0007669"/>
    <property type="project" value="UniProtKB-EC"/>
</dbReference>
<keyword evidence="6" id="KW-0949">S-adenosyl-L-methionine</keyword>
<keyword evidence="7" id="KW-0819">tRNA processing</keyword>
<evidence type="ECO:0000256" key="4">
    <source>
        <dbReference type="ARBA" id="ARBA00022603"/>
    </source>
</evidence>